<dbReference type="Gene3D" id="3.10.180.10">
    <property type="entry name" value="2,3-Dihydroxybiphenyl 1,2-Dioxygenase, domain 1"/>
    <property type="match status" value="1"/>
</dbReference>
<organism evidence="2 3">
    <name type="scientific">Aquincola tertiaricarbonis</name>
    <dbReference type="NCBI Taxonomy" id="391953"/>
    <lineage>
        <taxon>Bacteria</taxon>
        <taxon>Pseudomonadati</taxon>
        <taxon>Pseudomonadota</taxon>
        <taxon>Betaproteobacteria</taxon>
        <taxon>Burkholderiales</taxon>
        <taxon>Sphaerotilaceae</taxon>
        <taxon>Aquincola</taxon>
    </lineage>
</organism>
<protein>
    <submittedName>
        <fullName evidence="2">VOC family protein</fullName>
    </submittedName>
</protein>
<evidence type="ECO:0000259" key="1">
    <source>
        <dbReference type="PROSITE" id="PS51819"/>
    </source>
</evidence>
<dbReference type="InterPro" id="IPR037523">
    <property type="entry name" value="VOC_core"/>
</dbReference>
<dbReference type="InterPro" id="IPR004360">
    <property type="entry name" value="Glyas_Fos-R_dOase_dom"/>
</dbReference>
<dbReference type="SUPFAM" id="SSF54593">
    <property type="entry name" value="Glyoxalase/Bleomycin resistance protein/Dihydroxybiphenyl dioxygenase"/>
    <property type="match status" value="1"/>
</dbReference>
<dbReference type="InterPro" id="IPR029068">
    <property type="entry name" value="Glyas_Bleomycin-R_OHBP_Dase"/>
</dbReference>
<reference evidence="2" key="1">
    <citation type="submission" date="2022-05" db="EMBL/GenBank/DDBJ databases">
        <title>An RpoN-dependent PEP-CTERM gene is involved in floc formation of an Aquincola tertiaricarbonis strain.</title>
        <authorList>
            <person name="Qiu D."/>
            <person name="Xia M."/>
        </authorList>
    </citation>
    <scope>NUCLEOTIDE SEQUENCE</scope>
    <source>
        <strain evidence="2">RN12</strain>
    </source>
</reference>
<gene>
    <name evidence="2" type="ORF">MW290_07850</name>
</gene>
<feature type="domain" description="VOC" evidence="1">
    <location>
        <begin position="7"/>
        <end position="128"/>
    </location>
</feature>
<dbReference type="Pfam" id="PF00903">
    <property type="entry name" value="Glyoxalase"/>
    <property type="match status" value="1"/>
</dbReference>
<sequence length="182" mass="20854">MKVTRPTPAHVGIYVYDLDRMVDFYTSVFKLTITDEGVGKNFGHRLVFMSATEDQHHQLVLSAGRSERSPDSTVMQLSFLVPDLAELRANRDLAQAKGATELRPMNHGNAWSLYYFDPERNRVEVYLDTPFYVAQPYGTPLDLDQSEAELLAVTERMVKDDPTFMPLDQWQARFRQRGPGRP</sequence>
<keyword evidence="3" id="KW-1185">Reference proteome</keyword>
<proteinExistence type="predicted"/>
<name>A0ABY4S0C1_AQUTE</name>
<dbReference type="Proteomes" id="UP001056201">
    <property type="component" value="Chromosome 1"/>
</dbReference>
<dbReference type="EMBL" id="CP097635">
    <property type="protein sequence ID" value="URI05859.1"/>
    <property type="molecule type" value="Genomic_DNA"/>
</dbReference>
<evidence type="ECO:0000313" key="3">
    <source>
        <dbReference type="Proteomes" id="UP001056201"/>
    </source>
</evidence>
<dbReference type="RefSeq" id="WP_250194124.1">
    <property type="nucleotide sequence ID" value="NZ_CP097635.1"/>
</dbReference>
<accession>A0ABY4S0C1</accession>
<dbReference type="PROSITE" id="PS51819">
    <property type="entry name" value="VOC"/>
    <property type="match status" value="1"/>
</dbReference>
<evidence type="ECO:0000313" key="2">
    <source>
        <dbReference type="EMBL" id="URI05859.1"/>
    </source>
</evidence>